<organism evidence="2 3">
    <name type="scientific">Symbiodinium microadriaticum</name>
    <name type="common">Dinoflagellate</name>
    <name type="synonym">Zooxanthella microadriatica</name>
    <dbReference type="NCBI Taxonomy" id="2951"/>
    <lineage>
        <taxon>Eukaryota</taxon>
        <taxon>Sar</taxon>
        <taxon>Alveolata</taxon>
        <taxon>Dinophyceae</taxon>
        <taxon>Suessiales</taxon>
        <taxon>Symbiodiniaceae</taxon>
        <taxon>Symbiodinium</taxon>
    </lineage>
</organism>
<dbReference type="Proteomes" id="UP000186817">
    <property type="component" value="Unassembled WGS sequence"/>
</dbReference>
<evidence type="ECO:0000313" key="2">
    <source>
        <dbReference type="EMBL" id="OLP74414.1"/>
    </source>
</evidence>
<accession>A0A1Q9BUU9</accession>
<feature type="non-terminal residue" evidence="2">
    <location>
        <position position="99"/>
    </location>
</feature>
<feature type="region of interest" description="Disordered" evidence="1">
    <location>
        <begin position="48"/>
        <end position="72"/>
    </location>
</feature>
<gene>
    <name evidence="2" type="ORF">AK812_SmicGene46051</name>
</gene>
<keyword evidence="3" id="KW-1185">Reference proteome</keyword>
<dbReference type="EMBL" id="LSRX01003764">
    <property type="protein sequence ID" value="OLP74414.1"/>
    <property type="molecule type" value="Genomic_DNA"/>
</dbReference>
<reference evidence="2 3" key="1">
    <citation type="submission" date="2016-02" db="EMBL/GenBank/DDBJ databases">
        <title>Genome analysis of coral dinoflagellate symbionts highlights evolutionary adaptations to a symbiotic lifestyle.</title>
        <authorList>
            <person name="Aranda M."/>
            <person name="Li Y."/>
            <person name="Liew Y.J."/>
            <person name="Baumgarten S."/>
            <person name="Simakov O."/>
            <person name="Wilson M."/>
            <person name="Piel J."/>
            <person name="Ashoor H."/>
            <person name="Bougouffa S."/>
            <person name="Bajic V.B."/>
            <person name="Ryu T."/>
            <person name="Ravasi T."/>
            <person name="Bayer T."/>
            <person name="Micklem G."/>
            <person name="Kim H."/>
            <person name="Bhak J."/>
            <person name="Lajeunesse T.C."/>
            <person name="Voolstra C.R."/>
        </authorList>
    </citation>
    <scope>NUCLEOTIDE SEQUENCE [LARGE SCALE GENOMIC DNA]</scope>
    <source>
        <strain evidence="2 3">CCMP2467</strain>
    </source>
</reference>
<dbReference type="AlphaFoldDB" id="A0A1Q9BUU9"/>
<sequence length="99" mass="10675">MHKVSFQTSYATSRIFMDLEREAGYELTGRSWEVSSILRPPLASAADLESVESQLQEEETPVPGAGSASAGGDEPECLHVDFVVTCAGTSQATFYHYAA</sequence>
<evidence type="ECO:0000256" key="1">
    <source>
        <dbReference type="SAM" id="MobiDB-lite"/>
    </source>
</evidence>
<comment type="caution">
    <text evidence="2">The sequence shown here is derived from an EMBL/GenBank/DDBJ whole genome shotgun (WGS) entry which is preliminary data.</text>
</comment>
<proteinExistence type="predicted"/>
<name>A0A1Q9BUU9_SYMMI</name>
<protein>
    <submittedName>
        <fullName evidence="2">Uncharacterized protein</fullName>
    </submittedName>
</protein>
<evidence type="ECO:0000313" key="3">
    <source>
        <dbReference type="Proteomes" id="UP000186817"/>
    </source>
</evidence>